<protein>
    <recommendedName>
        <fullName evidence="3">Prepilin-type N-terminal cleavage/methylation domain-containing protein</fullName>
    </recommendedName>
</protein>
<comment type="caution">
    <text evidence="1">The sequence shown here is derived from an EMBL/GenBank/DDBJ whole genome shotgun (WGS) entry which is preliminary data.</text>
</comment>
<accession>K9E7A0</accession>
<evidence type="ECO:0008006" key="3">
    <source>
        <dbReference type="Google" id="ProtNLM"/>
    </source>
</evidence>
<dbReference type="Proteomes" id="UP000009875">
    <property type="component" value="Unassembled WGS sequence"/>
</dbReference>
<dbReference type="EMBL" id="AGXA01000027">
    <property type="protein sequence ID" value="EKU93054.1"/>
    <property type="molecule type" value="Genomic_DNA"/>
</dbReference>
<keyword evidence="2" id="KW-1185">Reference proteome</keyword>
<dbReference type="STRING" id="883081.HMPREF9698_01250"/>
<dbReference type="HOGENOM" id="CLU_126422_2_0_9"/>
<reference evidence="1 2" key="1">
    <citation type="submission" date="2012-09" db="EMBL/GenBank/DDBJ databases">
        <title>The Genome Sequence of Alloiococcus otitis ATCC 51267.</title>
        <authorList>
            <consortium name="The Broad Institute Genome Sequencing Platform"/>
            <person name="Earl A."/>
            <person name="Ward D."/>
            <person name="Feldgarden M."/>
            <person name="Gevers D."/>
            <person name="Huys G."/>
            <person name="Walker B."/>
            <person name="Young S.K."/>
            <person name="Zeng Q."/>
            <person name="Gargeya S."/>
            <person name="Fitzgerald M."/>
            <person name="Haas B."/>
            <person name="Abouelleil A."/>
            <person name="Alvarado L."/>
            <person name="Arachchi H.M."/>
            <person name="Berlin A.M."/>
            <person name="Chapman S.B."/>
            <person name="Goldberg J."/>
            <person name="Griggs A."/>
            <person name="Gujja S."/>
            <person name="Hansen M."/>
            <person name="Howarth C."/>
            <person name="Imamovic A."/>
            <person name="Larimer J."/>
            <person name="McCowen C."/>
            <person name="Montmayeur A."/>
            <person name="Murphy C."/>
            <person name="Neiman D."/>
            <person name="Pearson M."/>
            <person name="Priest M."/>
            <person name="Roberts A."/>
            <person name="Saif S."/>
            <person name="Shea T."/>
            <person name="Sisk P."/>
            <person name="Sykes S."/>
            <person name="Wortman J."/>
            <person name="Nusbaum C."/>
            <person name="Birren B."/>
        </authorList>
    </citation>
    <scope>NUCLEOTIDE SEQUENCE [LARGE SCALE GENOMIC DNA]</scope>
    <source>
        <strain evidence="1 2">ATCC 51267</strain>
    </source>
</reference>
<gene>
    <name evidence="1" type="ORF">HMPREF9698_01250</name>
</gene>
<organism evidence="1 2">
    <name type="scientific">Alloiococcus otitis ATCC 51267</name>
    <dbReference type="NCBI Taxonomy" id="883081"/>
    <lineage>
        <taxon>Bacteria</taxon>
        <taxon>Bacillati</taxon>
        <taxon>Bacillota</taxon>
        <taxon>Bacilli</taxon>
        <taxon>Lactobacillales</taxon>
        <taxon>Carnobacteriaceae</taxon>
        <taxon>Alloiococcus</taxon>
    </lineage>
</organism>
<proteinExistence type="predicted"/>
<evidence type="ECO:0000313" key="1">
    <source>
        <dbReference type="EMBL" id="EKU93054.1"/>
    </source>
</evidence>
<dbReference type="AlphaFoldDB" id="K9E7A0"/>
<dbReference type="NCBIfam" id="NF041002">
    <property type="entry name" value="pilin_ComGF"/>
    <property type="match status" value="1"/>
</dbReference>
<evidence type="ECO:0000313" key="2">
    <source>
        <dbReference type="Proteomes" id="UP000009875"/>
    </source>
</evidence>
<name>K9E7A0_9LACT</name>
<dbReference type="eggNOG" id="COG4940">
    <property type="taxonomic scope" value="Bacteria"/>
</dbReference>
<dbReference type="Pfam" id="PF15980">
    <property type="entry name" value="ComGF"/>
    <property type="match status" value="1"/>
</dbReference>
<dbReference type="InterPro" id="IPR016977">
    <property type="entry name" value="ComGF"/>
</dbReference>
<sequence>MLEALVALSITSLILLALSIGVSHFKQVKEELRADRQLDWHLFVNQMSFYLESSDLLSVNQNRLLVKEVNYRDQSVVQAQYRLVNGNFIRRVNNGYQPMLLDVKKVEMEEMGPSLMMKAYFNNDEEYQARIWVNQWHDQENLD</sequence>